<dbReference type="GO" id="GO:0032266">
    <property type="term" value="F:phosphatidylinositol-3-phosphate binding"/>
    <property type="evidence" value="ECO:0007669"/>
    <property type="project" value="TreeGrafter"/>
</dbReference>
<evidence type="ECO:0000256" key="3">
    <source>
        <dbReference type="ARBA" id="ARBA00009714"/>
    </source>
</evidence>
<dbReference type="GO" id="GO:0000422">
    <property type="term" value="P:autophagy of mitochondrion"/>
    <property type="evidence" value="ECO:0007669"/>
    <property type="project" value="TreeGrafter"/>
</dbReference>
<dbReference type="GO" id="GO:0034727">
    <property type="term" value="P:piecemeal microautophagy of the nucleus"/>
    <property type="evidence" value="ECO:0007669"/>
    <property type="project" value="TreeGrafter"/>
</dbReference>
<keyword evidence="8" id="KW-0445">Lipid transport</keyword>
<dbReference type="EMBL" id="JAHMUF010000014">
    <property type="protein sequence ID" value="KAG7193114.1"/>
    <property type="molecule type" value="Genomic_DNA"/>
</dbReference>
<feature type="compositionally biased region" description="Low complexity" evidence="13">
    <location>
        <begin position="144"/>
        <end position="158"/>
    </location>
</feature>
<evidence type="ECO:0000256" key="11">
    <source>
        <dbReference type="ARBA" id="ARBA00024615"/>
    </source>
</evidence>
<keyword evidence="6" id="KW-0256">Endoplasmic reticulum</keyword>
<keyword evidence="9" id="KW-0472">Membrane</keyword>
<evidence type="ECO:0000256" key="13">
    <source>
        <dbReference type="SAM" id="MobiDB-lite"/>
    </source>
</evidence>
<dbReference type="GO" id="GO:0061723">
    <property type="term" value="P:glycophagy"/>
    <property type="evidence" value="ECO:0007669"/>
    <property type="project" value="TreeGrafter"/>
</dbReference>
<evidence type="ECO:0000256" key="8">
    <source>
        <dbReference type="ARBA" id="ARBA00023055"/>
    </source>
</evidence>
<feature type="region of interest" description="Disordered" evidence="13">
    <location>
        <begin position="296"/>
        <end position="325"/>
    </location>
</feature>
<evidence type="ECO:0000256" key="10">
    <source>
        <dbReference type="ARBA" id="ARBA00024479"/>
    </source>
</evidence>
<dbReference type="InterPro" id="IPR026849">
    <property type="entry name" value="ATG2"/>
</dbReference>
<reference evidence="14" key="1">
    <citation type="submission" date="2021-03" db="EMBL/GenBank/DDBJ databases">
        <authorList>
            <person name="Palmer J.M."/>
        </authorList>
    </citation>
    <scope>NUCLEOTIDE SEQUENCE</scope>
    <source>
        <strain evidence="14">ARV_011</strain>
    </source>
</reference>
<feature type="compositionally biased region" description="Polar residues" evidence="13">
    <location>
        <begin position="1292"/>
        <end position="1301"/>
    </location>
</feature>
<feature type="compositionally biased region" description="Low complexity" evidence="13">
    <location>
        <begin position="302"/>
        <end position="325"/>
    </location>
</feature>
<feature type="compositionally biased region" description="Basic and acidic residues" evidence="13">
    <location>
        <begin position="233"/>
        <end position="250"/>
    </location>
</feature>
<feature type="region of interest" description="Disordered" evidence="13">
    <location>
        <begin position="142"/>
        <end position="165"/>
    </location>
</feature>
<gene>
    <name evidence="14" type="primary">ATG2</name>
    <name evidence="14" type="ORF">KQ657_001231</name>
</gene>
<comment type="catalytic activity">
    <reaction evidence="12">
        <text>a 1,2-diacyl-sn-glycero-3-phosphocholine(in) = a 1,2-diacyl-sn-glycero-3-phosphocholine(out)</text>
        <dbReference type="Rhea" id="RHEA:38571"/>
        <dbReference type="ChEBI" id="CHEBI:57643"/>
    </reaction>
</comment>
<dbReference type="GeneID" id="66114605"/>
<keyword evidence="15" id="KW-1185">Reference proteome</keyword>
<dbReference type="Pfam" id="PF13329">
    <property type="entry name" value="ATG2_CAD"/>
    <property type="match status" value="1"/>
</dbReference>
<dbReference type="PANTHER" id="PTHR13190:SF1">
    <property type="entry name" value="AUTOPHAGY-RELATED 2, ISOFORM A"/>
    <property type="match status" value="1"/>
</dbReference>
<feature type="region of interest" description="Disordered" evidence="13">
    <location>
        <begin position="1193"/>
        <end position="1214"/>
    </location>
</feature>
<accession>A0A9P7V8Q3</accession>
<evidence type="ECO:0000256" key="9">
    <source>
        <dbReference type="ARBA" id="ARBA00023136"/>
    </source>
</evidence>
<feature type="compositionally biased region" description="Low complexity" evidence="13">
    <location>
        <begin position="1195"/>
        <end position="1211"/>
    </location>
</feature>
<dbReference type="GO" id="GO:0000045">
    <property type="term" value="P:autophagosome assembly"/>
    <property type="evidence" value="ECO:0007669"/>
    <property type="project" value="TreeGrafter"/>
</dbReference>
<evidence type="ECO:0000313" key="15">
    <source>
        <dbReference type="Proteomes" id="UP000790833"/>
    </source>
</evidence>
<dbReference type="OrthoDB" id="18982at2759"/>
<keyword evidence="7" id="KW-0072">Autophagy</keyword>
<evidence type="ECO:0000256" key="2">
    <source>
        <dbReference type="ARBA" id="ARBA00004623"/>
    </source>
</evidence>
<feature type="compositionally biased region" description="Acidic residues" evidence="13">
    <location>
        <begin position="251"/>
        <end position="267"/>
    </location>
</feature>
<evidence type="ECO:0000313" key="14">
    <source>
        <dbReference type="EMBL" id="KAG7193114.1"/>
    </source>
</evidence>
<evidence type="ECO:0000256" key="5">
    <source>
        <dbReference type="ARBA" id="ARBA00022448"/>
    </source>
</evidence>
<dbReference type="Proteomes" id="UP000790833">
    <property type="component" value="Unassembled WGS sequence"/>
</dbReference>
<dbReference type="GO" id="GO:0005789">
    <property type="term" value="C:endoplasmic reticulum membrane"/>
    <property type="evidence" value="ECO:0007669"/>
    <property type="project" value="UniProtKB-SubCell"/>
</dbReference>
<keyword evidence="5" id="KW-0813">Transport</keyword>
<feature type="compositionally biased region" description="Low complexity" evidence="13">
    <location>
        <begin position="526"/>
        <end position="538"/>
    </location>
</feature>
<dbReference type="GO" id="GO:0043495">
    <property type="term" value="F:protein-membrane adaptor activity"/>
    <property type="evidence" value="ECO:0007669"/>
    <property type="project" value="TreeGrafter"/>
</dbReference>
<dbReference type="GO" id="GO:0061908">
    <property type="term" value="C:phagophore"/>
    <property type="evidence" value="ECO:0007669"/>
    <property type="project" value="TreeGrafter"/>
</dbReference>
<dbReference type="GO" id="GO:0061709">
    <property type="term" value="P:reticulophagy"/>
    <property type="evidence" value="ECO:0007669"/>
    <property type="project" value="TreeGrafter"/>
</dbReference>
<feature type="compositionally biased region" description="Polar residues" evidence="13">
    <location>
        <begin position="543"/>
        <end position="559"/>
    </location>
</feature>
<dbReference type="PANTHER" id="PTHR13190">
    <property type="entry name" value="AUTOPHAGY-RELATED 2, ISOFORM A"/>
    <property type="match status" value="1"/>
</dbReference>
<dbReference type="GO" id="GO:0006869">
    <property type="term" value="P:lipid transport"/>
    <property type="evidence" value="ECO:0007669"/>
    <property type="project" value="UniProtKB-KW"/>
</dbReference>
<feature type="region of interest" description="Disordered" evidence="13">
    <location>
        <begin position="228"/>
        <end position="268"/>
    </location>
</feature>
<evidence type="ECO:0000256" key="4">
    <source>
        <dbReference type="ARBA" id="ARBA00018070"/>
    </source>
</evidence>
<evidence type="ECO:0000256" key="12">
    <source>
        <dbReference type="ARBA" id="ARBA00024631"/>
    </source>
</evidence>
<comment type="subcellular location">
    <subcellularLocation>
        <location evidence="1">Endoplasmic reticulum membrane</location>
        <topology evidence="1">Peripheral membrane protein</topology>
    </subcellularLocation>
    <subcellularLocation>
        <location evidence="2">Preautophagosomal structure membrane</location>
        <topology evidence="2">Peripheral membrane protein</topology>
    </subcellularLocation>
</comment>
<dbReference type="GO" id="GO:0034045">
    <property type="term" value="C:phagophore assembly site membrane"/>
    <property type="evidence" value="ECO:0007669"/>
    <property type="project" value="UniProtKB-SubCell"/>
</dbReference>
<comment type="similarity">
    <text evidence="3">Belongs to the ATG2 family.</text>
</comment>
<comment type="catalytic activity">
    <reaction evidence="11">
        <text>a 1,2-diacyl-sn-glycero-3-phosphoethanolamine(in) = a 1,2-diacyl-sn-glycero-3-phosphoethanolamine(out)</text>
        <dbReference type="Rhea" id="RHEA:38895"/>
        <dbReference type="ChEBI" id="CHEBI:64612"/>
    </reaction>
</comment>
<name>A0A9P7V8Q3_9ASCO</name>
<evidence type="ECO:0000256" key="6">
    <source>
        <dbReference type="ARBA" id="ARBA00022824"/>
    </source>
</evidence>
<comment type="caution">
    <text evidence="14">The sequence shown here is derived from an EMBL/GenBank/DDBJ whole genome shotgun (WGS) entry which is preliminary data.</text>
</comment>
<feature type="region of interest" description="Disordered" evidence="13">
    <location>
        <begin position="1284"/>
        <end position="1330"/>
    </location>
</feature>
<dbReference type="RefSeq" id="XP_043048663.1">
    <property type="nucleotide sequence ID" value="XM_043192031.1"/>
</dbReference>
<protein>
    <recommendedName>
        <fullName evidence="4">Autophagy-related protein 2</fullName>
    </recommendedName>
</protein>
<feature type="region of interest" description="Disordered" evidence="13">
    <location>
        <begin position="523"/>
        <end position="561"/>
    </location>
</feature>
<sequence>MSPQFWIPQNIQKRLLLYVLQKLLLFSQIDLPNLEEVSLNNFVIKDVLLDPEKVGKLPGFNLRYGQLKTLEILNQGGVMGGGVVLIHLNELEVVLSPTLDVNEDIKNHLQQQLVQSTADLANTVMLDEDSFEDYLSHSQELALSTSSSEEGDSQTSSEASTVKPSALSGVMSKAADIAILRLQIRISNLRIKLISELHDILIEVDSGAVQTINGTRHVQLNNIRIYSLNSDTPKGESDVDSDELKQKTAEESSDEEDEDEDPNDFGDESLMHSMIYTHEEASSIYMSATSNAFSNSQGLKKSAPSSSSSSSSSSSHDSSSKSSSAQSSTILESLNKALIVHIDQLETSFVGLQSIVDLVIDIQTIKIAFIPLAPTVITLLGKLTRVFKVKLHQKKKSQQLLRLLNRSGLRFQNTRFPEYDKNDDVYEEIPTNTEETKEHEDEDGSNDRQTLQKFRIANILISTNSALLPLAEFAKTIGNYLICISNIFIKQKNSVLINGGIESLKVLKTTATQPVEIFQYTSPVETSTTSSNASSPAPRDMDQQPSGQDQPSNQQQPRTSRADVRFELCKNLADKKNEISILLSKVAEFKLNEGSVLQILKVAASLLSISANFSAMVSAYDAIQSFMASPESASKLKSTSRGGGGLKVKVPKVQDTTSQFSLRTSSWNLSLELESGTNIGAAMSPIFFNSLDANIGIQKLNISFTRNGLESKLITIHDIRFSFKAKEWKSWMKRIGTSPHSVNFKQELSLSQKSMVVSKIHGSISLASLTHLMEQVGKFSKLLQSALINFDDLGFGIANGSNSMLLTSTTSLMLRNRTKPKRMLGNSSLASSVLMSHNTLKAASINFLIKELKFEITDIADTFGEIRFTAHDFETFILANGEVQGSIKNVNGERRVGQNREYFLGDYQKRNANQLQSPLVLYLYSRNTVDVTICDFAIEYFTSWLNFFKQTENGPLLQEEPRAALKPIEKQLIVDRGGGFKSKANRFDVRITLKDCMIGLNPGRLPSKAYLIINMGNADLTFSDYEYYIKSSLRDVSLLLIDDPSLPQPPSRTSKTQYKYSQDYYIAKGYVSIGHANLVHLGLTVITDLKAASEHDRALGIRKDLPKVEFKINSNDHKLNICADSSFTLLQLINDLKLPLNFTDKDRFKVEVDGSPIDTFKDVDDNWFNPKDVSTTPVSLSSSKKLDVVEEYEANCSSSNDRNNGSSSSSSGPESEVQLYEPIVFEEDHFAAVVSPPVTYPLKVVVNLTKINIFLFDGYDWRETRRNIRTVVKKVEARINEEKRNQDAAALQTDQLLQSPSCGREEEESPKSKQKKKKKISFKDEENEQVEDDRPIIDETLYLSIHLTATESTNAYNLVNTINNEVQMTNYEFSTDEHSIGTNYKNLKLRRSHSHKINIDLKGLTVDAKVSSTRDPRLDYTDPEMKLEILNTIVLSIDLVIVHDNVPSSTWSKFLSYMTSLGERESGKEMLNVKITSVRPDPRLVSSEAIISVSLLPLRLYVDQDTLDFFSRFCEFKDNRFELPPDEILYIQKLEVDTVRLKLDYKPKKVDYVGIRSGNTSEFMNFFILDGSNIKLRKVKLYGISGPQKLNSLLKGVWTPDVQATQLPGILAGLGPVKSVVGIGSGFKDLVEIPIKEYKKDGRILRSIQKGTKKFAKTTGYEILNLGAKLASGTQVILEQGEEFFGGEGSSARSSNIPMKDSDEIMDLPTSPTNKEDEVGSSRLLASSKIMAKKSGSQLDYQEPRKAIYSHIDLDDPNDFDNDVLSKSLLLLDTRNVGQIAPRIRRFSQEEFEEVNADSEDEDYDSEDEYLDAEEGDEEETLLVLDLLVRKPYGDFKKVSLYSNPPENIEQGLKSAYKSLSSNLGSTKKTLLNLKHEINQSHNFQESLVSVVKSSPIIIIRPLIGTTEALLKTLMGLSNEIDSKNLKDSRNKYLPGSENDDN</sequence>
<comment type="catalytic activity">
    <reaction evidence="10">
        <text>a 1,2-diacyl-sn-glycero-3-phospho-L-serine(in) = a 1,2-diacyl-sn-glycero-3-phospho-L-serine(out)</text>
        <dbReference type="Rhea" id="RHEA:38663"/>
        <dbReference type="ChEBI" id="CHEBI:57262"/>
    </reaction>
</comment>
<evidence type="ECO:0000256" key="1">
    <source>
        <dbReference type="ARBA" id="ARBA00004406"/>
    </source>
</evidence>
<proteinExistence type="inferred from homology"/>
<evidence type="ECO:0000256" key="7">
    <source>
        <dbReference type="ARBA" id="ARBA00023006"/>
    </source>
</evidence>
<organism evidence="14 15">
    <name type="scientific">Scheffersomyces spartinae</name>
    <dbReference type="NCBI Taxonomy" id="45513"/>
    <lineage>
        <taxon>Eukaryota</taxon>
        <taxon>Fungi</taxon>
        <taxon>Dikarya</taxon>
        <taxon>Ascomycota</taxon>
        <taxon>Saccharomycotina</taxon>
        <taxon>Pichiomycetes</taxon>
        <taxon>Debaryomycetaceae</taxon>
        <taxon>Scheffersomyces</taxon>
    </lineage>
</organism>